<dbReference type="RefSeq" id="WP_371944490.1">
    <property type="nucleotide sequence ID" value="NZ_JAXCEH010000024.1"/>
</dbReference>
<name>A0ABV4R6I0_9ACTN</name>
<organism evidence="3 4">
    <name type="scientific">Actinomadura chokoriensis</name>
    <dbReference type="NCBI Taxonomy" id="454156"/>
    <lineage>
        <taxon>Bacteria</taxon>
        <taxon>Bacillati</taxon>
        <taxon>Actinomycetota</taxon>
        <taxon>Actinomycetes</taxon>
        <taxon>Streptosporangiales</taxon>
        <taxon>Thermomonosporaceae</taxon>
        <taxon>Actinomadura</taxon>
    </lineage>
</organism>
<feature type="region of interest" description="Disordered" evidence="1">
    <location>
        <begin position="207"/>
        <end position="261"/>
    </location>
</feature>
<evidence type="ECO:0000313" key="4">
    <source>
        <dbReference type="Proteomes" id="UP001569904"/>
    </source>
</evidence>
<dbReference type="Pfam" id="PF08924">
    <property type="entry name" value="Rv2525c_GlyHyd-like"/>
    <property type="match status" value="1"/>
</dbReference>
<comment type="caution">
    <text evidence="3">The sequence shown here is derived from an EMBL/GenBank/DDBJ whole genome shotgun (WGS) entry which is preliminary data.</text>
</comment>
<dbReference type="EMBL" id="JAXCEH010000024">
    <property type="protein sequence ID" value="MFA1557737.1"/>
    <property type="molecule type" value="Genomic_DNA"/>
</dbReference>
<gene>
    <name evidence="3" type="ORF">SM436_28990</name>
</gene>
<feature type="region of interest" description="Disordered" evidence="1">
    <location>
        <begin position="31"/>
        <end position="63"/>
    </location>
</feature>
<feature type="compositionally biased region" description="Low complexity" evidence="1">
    <location>
        <begin position="235"/>
        <end position="245"/>
    </location>
</feature>
<keyword evidence="4" id="KW-1185">Reference proteome</keyword>
<protein>
    <submittedName>
        <fullName evidence="3">DUF1906 domain-containing protein</fullName>
    </submittedName>
</protein>
<dbReference type="InterPro" id="IPR017853">
    <property type="entry name" value="GH"/>
</dbReference>
<proteinExistence type="predicted"/>
<dbReference type="SUPFAM" id="SSF51445">
    <property type="entry name" value="(Trans)glycosidases"/>
    <property type="match status" value="1"/>
</dbReference>
<evidence type="ECO:0000256" key="1">
    <source>
        <dbReference type="SAM" id="MobiDB-lite"/>
    </source>
</evidence>
<sequence length="489" mass="51501">MRHAVLFSVLSAAAVVPVLAVLGTGPGRVASRPAAALTGGAPTGGAPTGGTPARGTPVEGALTGTAGPRVVEYRGLRVPVPAGWRVHRLDADPARCVRYDRHAVYLGRPGPQPDCPARVVGRTEAVHIEPLDGASVDGGPADVGHAGGRRGARTVVHAGRLATLTVAPNAAHETRLTLPEAGVMITGVYGRDPGRLQRMLRGARLSARWTATPRTSAAGSESGVRRAAPTPPPALASVVAPATAADDNPAGPVDPVQDADLDRPWVRGKGFDTCTAPSLATMMAWRPSFKVTNIYIGGAARGCAQPNLTASWVRQVRRMGYRITPTYVGLQAPCGTRPQRFTAGNAAGQGAKAAVDAARRARALGIPEGKPIYFDMEAYNGGERGCKAAVLRFVDQWVERLTDEGYVPCLYSSARSAIRDVGRATGISKPEAVWFANWNGLASVYDDPFLPDGWWAPHRRVKQYRGAHRETHGGVTLDIDSDIADGRVY</sequence>
<evidence type="ECO:0000259" key="2">
    <source>
        <dbReference type="Pfam" id="PF08924"/>
    </source>
</evidence>
<dbReference type="Proteomes" id="UP001569904">
    <property type="component" value="Unassembled WGS sequence"/>
</dbReference>
<feature type="domain" description="Rv2525c-like glycoside hydrolase-like" evidence="2">
    <location>
        <begin position="291"/>
        <end position="483"/>
    </location>
</feature>
<dbReference type="Gene3D" id="3.20.20.80">
    <property type="entry name" value="Glycosidases"/>
    <property type="match status" value="1"/>
</dbReference>
<accession>A0ABV4R6I0</accession>
<evidence type="ECO:0000313" key="3">
    <source>
        <dbReference type="EMBL" id="MFA1557737.1"/>
    </source>
</evidence>
<reference evidence="3 4" key="1">
    <citation type="submission" date="2023-11" db="EMBL/GenBank/DDBJ databases">
        <title>Actinomadura monticuli sp. nov., isolated from volcanic ash.</title>
        <authorList>
            <person name="Lee S.D."/>
            <person name="Yang H."/>
            <person name="Kim I.S."/>
        </authorList>
    </citation>
    <scope>NUCLEOTIDE SEQUENCE [LARGE SCALE GENOMIC DNA]</scope>
    <source>
        <strain evidence="3 4">DSM 45346</strain>
    </source>
</reference>
<dbReference type="InterPro" id="IPR015020">
    <property type="entry name" value="Rv2525c-like_Glyco_Hydro-like"/>
</dbReference>